<sequence length="251" mass="27224">MLSHLPAVLMPLDLLAVVLLLLAWAGTGHFCEHPPAHRPSVSWLMKEHRRAWMREMVSRSPRIFDASVIDSLRRGTAFFASGSMIAIGGGMALIGNQDRLETLVEDLTLPTDTVRLELRVILVLFIVANAFLKFVWAHRVFGYCAILMAAVPNAPEDPRAYPLAAQAAEVNINAARNFNSGLRAVFFALAALGWLLGPVALILTTLATSFAILRAEFNSGTRAAILDTSRIDPRLLYPVGFGPPPSTGKGG</sequence>
<dbReference type="PANTHER" id="PTHR31168">
    <property type="entry name" value="OS02G0292800 PROTEIN"/>
    <property type="match status" value="1"/>
</dbReference>
<dbReference type="Proteomes" id="UP000266305">
    <property type="component" value="Unassembled WGS sequence"/>
</dbReference>
<comment type="caution">
    <text evidence="2">The sequence shown here is derived from an EMBL/GenBank/DDBJ whole genome shotgun (WGS) entry which is preliminary data.</text>
</comment>
<dbReference type="Pfam" id="PF04654">
    <property type="entry name" value="DUF599"/>
    <property type="match status" value="1"/>
</dbReference>
<dbReference type="PANTHER" id="PTHR31168:SF21">
    <property type="entry name" value="EMB|CAB89385.1"/>
    <property type="match status" value="1"/>
</dbReference>
<dbReference type="RefSeq" id="WP_009563067.1">
    <property type="nucleotide sequence ID" value="NZ_CBCSES010000001.1"/>
</dbReference>
<dbReference type="EMBL" id="QWGP01000010">
    <property type="protein sequence ID" value="RHZ94977.1"/>
    <property type="molecule type" value="Genomic_DNA"/>
</dbReference>
<name>A0AAX1ULB6_CERSP</name>
<dbReference type="AlphaFoldDB" id="A0AAX1ULB6"/>
<proteinExistence type="predicted"/>
<evidence type="ECO:0000313" key="3">
    <source>
        <dbReference type="Proteomes" id="UP000266305"/>
    </source>
</evidence>
<accession>A0AAX1ULB6</accession>
<organism evidence="2 3">
    <name type="scientific">Cereibacter sphaeroides</name>
    <name type="common">Rhodobacter sphaeroides</name>
    <dbReference type="NCBI Taxonomy" id="1063"/>
    <lineage>
        <taxon>Bacteria</taxon>
        <taxon>Pseudomonadati</taxon>
        <taxon>Pseudomonadota</taxon>
        <taxon>Alphaproteobacteria</taxon>
        <taxon>Rhodobacterales</taxon>
        <taxon>Paracoccaceae</taxon>
        <taxon>Cereibacter</taxon>
    </lineage>
</organism>
<feature type="transmembrane region" description="Helical" evidence="1">
    <location>
        <begin position="185"/>
        <end position="213"/>
    </location>
</feature>
<gene>
    <name evidence="2" type="ORF">D1114_11110</name>
</gene>
<dbReference type="GeneID" id="67447793"/>
<protein>
    <submittedName>
        <fullName evidence="2">DUF599 domain-containing protein</fullName>
    </submittedName>
</protein>
<dbReference type="InterPro" id="IPR006747">
    <property type="entry name" value="DUF599"/>
</dbReference>
<reference evidence="2 3" key="1">
    <citation type="submission" date="2018-08" db="EMBL/GenBank/DDBJ databases">
        <title>Draft genome sequence of Rhodobacter sphaeroides FY.</title>
        <authorList>
            <person name="Rayyan A."/>
            <person name="Meyer T.E."/>
            <person name="Kyndt J.A."/>
        </authorList>
    </citation>
    <scope>NUCLEOTIDE SEQUENCE [LARGE SCALE GENOMIC DNA]</scope>
    <source>
        <strain evidence="2 3">FY</strain>
    </source>
</reference>
<feature type="transmembrane region" description="Helical" evidence="1">
    <location>
        <begin position="77"/>
        <end position="95"/>
    </location>
</feature>
<keyword evidence="1" id="KW-1133">Transmembrane helix</keyword>
<feature type="transmembrane region" description="Helical" evidence="1">
    <location>
        <begin position="116"/>
        <end position="136"/>
    </location>
</feature>
<keyword evidence="1" id="KW-0472">Membrane</keyword>
<evidence type="ECO:0000313" key="2">
    <source>
        <dbReference type="EMBL" id="RHZ94977.1"/>
    </source>
</evidence>
<keyword evidence="1" id="KW-0812">Transmembrane</keyword>
<evidence type="ECO:0000256" key="1">
    <source>
        <dbReference type="SAM" id="Phobius"/>
    </source>
</evidence>